<feature type="transmembrane region" description="Helical" evidence="1">
    <location>
        <begin position="333"/>
        <end position="351"/>
    </location>
</feature>
<sequence>MNTVTYLIILLLSVAVLIFLNVKLKVNSFMALFVTAAALGILFGATPSEALAAVNNAFGSTIGNIGMVVILGAVLAMGVQDSGAATAITNFFIRLFKGKRLELAPALTAFIMSISVFGDVTQLLTSPIAARIGKRRNISMSVITPYTIVGVWLTHGVVPPSAGILAVCILLGADVGMSIFWSILVCLATLLITYALTIGFMKKTEFVEAKPEFVTGVVEADQAASVEELLIKEDRPLHPIAAFLPLVVPALLITVGSLGNMFFKDNGNILAVTSFIGDKTVAMLIGIIILLITCAARKDQLVDAARNSGSPVSDKPSFLELGFGNWIERGIKVAAMVIMITAMGGAFSTILKSHPAVNEIASAVVASGIPMLLIPFAISAVMRAACGSMATATMTAAGICAPIMGAMGLTPVAVALSIGMGSLLFGHVNDSGMWMCCEMFNLKPEQYLKYVTPITTLAGIIGFILLFILNTIGLL</sequence>
<dbReference type="PANTHER" id="PTHR30354:SF11">
    <property type="entry name" value="PERMEASE"/>
    <property type="match status" value="1"/>
</dbReference>
<dbReference type="PATRIC" id="fig|742734.4.peg.646"/>
<dbReference type="GeneID" id="93163159"/>
<dbReference type="GO" id="GO:0015128">
    <property type="term" value="F:gluconate transmembrane transporter activity"/>
    <property type="evidence" value="ECO:0007669"/>
    <property type="project" value="InterPro"/>
</dbReference>
<dbReference type="AlphaFoldDB" id="A0A0J9BG64"/>
<dbReference type="RefSeq" id="WP_045091387.1">
    <property type="nucleotide sequence ID" value="NZ_KQ235875.1"/>
</dbReference>
<feature type="transmembrane region" description="Helical" evidence="1">
    <location>
        <begin position="65"/>
        <end position="93"/>
    </location>
</feature>
<feature type="transmembrane region" description="Helical" evidence="1">
    <location>
        <begin position="29"/>
        <end position="45"/>
    </location>
</feature>
<reference evidence="2 3" key="1">
    <citation type="submission" date="2011-04" db="EMBL/GenBank/DDBJ databases">
        <title>The Genome Sequence of Clostridium citroniae WAL-19142.</title>
        <authorList>
            <consortium name="The Broad Institute Genome Sequencing Platform"/>
            <person name="Earl A."/>
            <person name="Ward D."/>
            <person name="Feldgarden M."/>
            <person name="Gevers D."/>
            <person name="Warren Y.A."/>
            <person name="Tyrrell K.L."/>
            <person name="Citron D.M."/>
            <person name="Goldstein E.J."/>
            <person name="Daigneault M."/>
            <person name="Allen-Vercoe E."/>
            <person name="Young S.K."/>
            <person name="Zeng Q."/>
            <person name="Gargeya S."/>
            <person name="Fitzgerald M."/>
            <person name="Haas B."/>
            <person name="Abouelleil A."/>
            <person name="Alvarado L."/>
            <person name="Arachchi H.M."/>
            <person name="Berlin A."/>
            <person name="Brown A."/>
            <person name="Chapman S.B."/>
            <person name="Chen Z."/>
            <person name="Dunbar C."/>
            <person name="Freedman E."/>
            <person name="Gearin G."/>
            <person name="Gellesch M."/>
            <person name="Goldberg J."/>
            <person name="Griggs A."/>
            <person name="Gujja S."/>
            <person name="Heilman E.R."/>
            <person name="Heiman D."/>
            <person name="Howarth C."/>
            <person name="Larson L."/>
            <person name="Lui A."/>
            <person name="MacDonald P.J."/>
            <person name="Mehta T."/>
            <person name="Montmayeur A."/>
            <person name="Murphy C."/>
            <person name="Neiman D."/>
            <person name="Pearson M."/>
            <person name="Priest M."/>
            <person name="Roberts A."/>
            <person name="Saif S."/>
            <person name="Shea T."/>
            <person name="Shenoy N."/>
            <person name="Sisk P."/>
            <person name="Stolte C."/>
            <person name="Sykes S."/>
            <person name="White J."/>
            <person name="Yandava C."/>
            <person name="Wortman J."/>
            <person name="Nusbaum C."/>
            <person name="Birren B."/>
        </authorList>
    </citation>
    <scope>NUCLEOTIDE SEQUENCE [LARGE SCALE GENOMIC DNA]</scope>
    <source>
        <strain evidence="2 3">WAL-19142</strain>
    </source>
</reference>
<feature type="transmembrane region" description="Helical" evidence="1">
    <location>
        <begin position="179"/>
        <end position="201"/>
    </location>
</feature>
<gene>
    <name evidence="2" type="ORF">HMPREF9470_00606</name>
</gene>
<dbReference type="GO" id="GO:0005886">
    <property type="term" value="C:plasma membrane"/>
    <property type="evidence" value="ECO:0007669"/>
    <property type="project" value="TreeGrafter"/>
</dbReference>
<protein>
    <recommendedName>
        <fullName evidence="4">Gluconate permease</fullName>
    </recommendedName>
</protein>
<proteinExistence type="predicted"/>
<dbReference type="Pfam" id="PF02447">
    <property type="entry name" value="GntP_permease"/>
    <property type="match status" value="1"/>
</dbReference>
<feature type="transmembrane region" description="Helical" evidence="1">
    <location>
        <begin position="269"/>
        <end position="292"/>
    </location>
</feature>
<feature type="transmembrane region" description="Helical" evidence="1">
    <location>
        <begin position="450"/>
        <end position="469"/>
    </location>
</feature>
<feature type="transmembrane region" description="Helical" evidence="1">
    <location>
        <begin position="363"/>
        <end position="385"/>
    </location>
</feature>
<evidence type="ECO:0000313" key="2">
    <source>
        <dbReference type="EMBL" id="KMW11319.1"/>
    </source>
</evidence>
<dbReference type="InterPro" id="IPR003474">
    <property type="entry name" value="Glcn_transporter"/>
</dbReference>
<keyword evidence="1" id="KW-1133">Transmembrane helix</keyword>
<evidence type="ECO:0000256" key="1">
    <source>
        <dbReference type="SAM" id="Phobius"/>
    </source>
</evidence>
<feature type="transmembrane region" description="Helical" evidence="1">
    <location>
        <begin position="397"/>
        <end position="425"/>
    </location>
</feature>
<evidence type="ECO:0008006" key="4">
    <source>
        <dbReference type="Google" id="ProtNLM"/>
    </source>
</evidence>
<evidence type="ECO:0000313" key="3">
    <source>
        <dbReference type="Proteomes" id="UP000037392"/>
    </source>
</evidence>
<dbReference type="PANTHER" id="PTHR30354">
    <property type="entry name" value="GNT FAMILY GLUCONATE TRANSPORTER"/>
    <property type="match status" value="1"/>
</dbReference>
<feature type="transmembrane region" description="Helical" evidence="1">
    <location>
        <begin position="6"/>
        <end position="22"/>
    </location>
</feature>
<accession>A0A0J9BG64</accession>
<feature type="transmembrane region" description="Helical" evidence="1">
    <location>
        <begin position="240"/>
        <end position="263"/>
    </location>
</feature>
<organism evidence="2 3">
    <name type="scientific">[Clostridium] citroniae WAL-19142</name>
    <dbReference type="NCBI Taxonomy" id="742734"/>
    <lineage>
        <taxon>Bacteria</taxon>
        <taxon>Bacillati</taxon>
        <taxon>Bacillota</taxon>
        <taxon>Clostridia</taxon>
        <taxon>Lachnospirales</taxon>
        <taxon>Lachnospiraceae</taxon>
        <taxon>Enterocloster</taxon>
    </lineage>
</organism>
<dbReference type="EMBL" id="ADLK01000056">
    <property type="protein sequence ID" value="KMW11319.1"/>
    <property type="molecule type" value="Genomic_DNA"/>
</dbReference>
<name>A0A0J9BG64_9FIRM</name>
<keyword evidence="1" id="KW-0812">Transmembrane</keyword>
<dbReference type="Proteomes" id="UP000037392">
    <property type="component" value="Unassembled WGS sequence"/>
</dbReference>
<comment type="caution">
    <text evidence="2">The sequence shown here is derived from an EMBL/GenBank/DDBJ whole genome shotgun (WGS) entry which is preliminary data.</text>
</comment>
<keyword evidence="1" id="KW-0472">Membrane</keyword>
<feature type="transmembrane region" description="Helical" evidence="1">
    <location>
        <begin position="143"/>
        <end position="173"/>
    </location>
</feature>